<proteinExistence type="inferred from homology"/>
<evidence type="ECO:0000256" key="6">
    <source>
        <dbReference type="ARBA" id="ARBA00023004"/>
    </source>
</evidence>
<dbReference type="GeneID" id="102354911"/>
<dbReference type="Bgee" id="ENSLACG00000005865">
    <property type="expression patterns" value="Expressed in pharyngeal gill and 6 other cell types or tissues"/>
</dbReference>
<keyword evidence="2 7" id="KW-0813">Transport</keyword>
<dbReference type="CDD" id="cd08927">
    <property type="entry name" value="Hb-alpha-like"/>
    <property type="match status" value="1"/>
</dbReference>
<evidence type="ECO:0000256" key="5">
    <source>
        <dbReference type="ARBA" id="ARBA00022723"/>
    </source>
</evidence>
<dbReference type="GO" id="GO:0046872">
    <property type="term" value="F:metal ion binding"/>
    <property type="evidence" value="ECO:0007669"/>
    <property type="project" value="UniProtKB-KW"/>
</dbReference>
<dbReference type="GO" id="GO:0020037">
    <property type="term" value="F:heme binding"/>
    <property type="evidence" value="ECO:0007669"/>
    <property type="project" value="InterPro"/>
</dbReference>
<dbReference type="RefSeq" id="XP_006011108.1">
    <property type="nucleotide sequence ID" value="XM_006011046.3"/>
</dbReference>
<evidence type="ECO:0000256" key="2">
    <source>
        <dbReference type="ARBA" id="ARBA00022448"/>
    </source>
</evidence>
<dbReference type="PANTHER" id="PTHR11442">
    <property type="entry name" value="HEMOGLOBIN FAMILY MEMBER"/>
    <property type="match status" value="1"/>
</dbReference>
<dbReference type="Pfam" id="PF00042">
    <property type="entry name" value="Globin"/>
    <property type="match status" value="1"/>
</dbReference>
<dbReference type="SUPFAM" id="SSF46458">
    <property type="entry name" value="Globin-like"/>
    <property type="match status" value="1"/>
</dbReference>
<dbReference type="PRINTS" id="PR00612">
    <property type="entry name" value="ALPHAHAEM"/>
</dbReference>
<dbReference type="GeneTree" id="ENSGT00940000154590"/>
<keyword evidence="3 7" id="KW-0349">Heme</keyword>
<dbReference type="GO" id="GO:0043177">
    <property type="term" value="F:organic acid binding"/>
    <property type="evidence" value="ECO:0007669"/>
    <property type="project" value="TreeGrafter"/>
</dbReference>
<keyword evidence="10" id="KW-1185">Reference proteome</keyword>
<gene>
    <name evidence="9" type="primary">LOC102354911</name>
</gene>
<comment type="similarity">
    <text evidence="1 7">Belongs to the globin family.</text>
</comment>
<dbReference type="GO" id="GO:0019825">
    <property type="term" value="F:oxygen binding"/>
    <property type="evidence" value="ECO:0007669"/>
    <property type="project" value="InterPro"/>
</dbReference>
<evidence type="ECO:0000259" key="8">
    <source>
        <dbReference type="PROSITE" id="PS01033"/>
    </source>
</evidence>
<reference evidence="10" key="1">
    <citation type="submission" date="2011-08" db="EMBL/GenBank/DDBJ databases">
        <title>The draft genome of Latimeria chalumnae.</title>
        <authorList>
            <person name="Di Palma F."/>
            <person name="Alfoldi J."/>
            <person name="Johnson J."/>
            <person name="Berlin A."/>
            <person name="Gnerre S."/>
            <person name="Jaffe D."/>
            <person name="MacCallum I."/>
            <person name="Young S."/>
            <person name="Walker B.J."/>
            <person name="Lander E."/>
            <person name="Lindblad-Toh K."/>
        </authorList>
    </citation>
    <scope>NUCLEOTIDE SEQUENCE [LARGE SCALE GENOMIC DNA]</scope>
    <source>
        <strain evidence="10">Wild caught</strain>
    </source>
</reference>
<sequence length="143" mass="15999">MGLTAADKTLIKSIWGKVEKETEAIGVEALVRLFKCFPQSKVYFDHFTDLSPSSQKLHAHAKVVLGALTKAVNHLDNITDTLHDISLVHAKKLLVDPVNFELLGHCLEVALAAHFATDFTPEVHLAIDKFLYEVEKALFETYR</sequence>
<dbReference type="GO" id="GO:0072562">
    <property type="term" value="C:blood microparticle"/>
    <property type="evidence" value="ECO:0007669"/>
    <property type="project" value="TreeGrafter"/>
</dbReference>
<dbReference type="Proteomes" id="UP000008672">
    <property type="component" value="Unassembled WGS sequence"/>
</dbReference>
<evidence type="ECO:0000256" key="7">
    <source>
        <dbReference type="RuleBase" id="RU000356"/>
    </source>
</evidence>
<dbReference type="KEGG" id="lcm:102354911"/>
<evidence type="ECO:0000256" key="3">
    <source>
        <dbReference type="ARBA" id="ARBA00022617"/>
    </source>
</evidence>
<reference evidence="9" key="3">
    <citation type="submission" date="2025-09" db="UniProtKB">
        <authorList>
            <consortium name="Ensembl"/>
        </authorList>
    </citation>
    <scope>IDENTIFICATION</scope>
</reference>
<dbReference type="InParanoid" id="H3AAE3"/>
<evidence type="ECO:0000313" key="9">
    <source>
        <dbReference type="Ensembl" id="ENSLACP00000006614.1"/>
    </source>
</evidence>
<dbReference type="InterPro" id="IPR000971">
    <property type="entry name" value="Globin"/>
</dbReference>
<evidence type="ECO:0000313" key="10">
    <source>
        <dbReference type="Proteomes" id="UP000008672"/>
    </source>
</evidence>
<evidence type="ECO:0000256" key="1">
    <source>
        <dbReference type="ARBA" id="ARBA00008705"/>
    </source>
</evidence>
<dbReference type="InterPro" id="IPR002338">
    <property type="entry name" value="Hemoglobin_a-typ"/>
</dbReference>
<dbReference type="HOGENOM" id="CLU_003827_10_2_1"/>
<dbReference type="InterPro" id="IPR009050">
    <property type="entry name" value="Globin-like_sf"/>
</dbReference>
<accession>H3AAE3</accession>
<keyword evidence="4 7" id="KW-0561">Oxygen transport</keyword>
<feature type="domain" description="Globin" evidence="8">
    <location>
        <begin position="2"/>
        <end position="143"/>
    </location>
</feature>
<dbReference type="GO" id="GO:0005344">
    <property type="term" value="F:oxygen carrier activity"/>
    <property type="evidence" value="ECO:0007669"/>
    <property type="project" value="UniProtKB-KW"/>
</dbReference>
<dbReference type="GO" id="GO:0042744">
    <property type="term" value="P:hydrogen peroxide catabolic process"/>
    <property type="evidence" value="ECO:0007669"/>
    <property type="project" value="TreeGrafter"/>
</dbReference>
<dbReference type="GO" id="GO:0005833">
    <property type="term" value="C:hemoglobin complex"/>
    <property type="evidence" value="ECO:0007669"/>
    <property type="project" value="InterPro"/>
</dbReference>
<dbReference type="PROSITE" id="PS01033">
    <property type="entry name" value="GLOBIN"/>
    <property type="match status" value="1"/>
</dbReference>
<keyword evidence="5" id="KW-0479">Metal-binding</keyword>
<dbReference type="InterPro" id="IPR050056">
    <property type="entry name" value="Hemoglobin_oxygen_transport"/>
</dbReference>
<name>H3AAE3_LATCH</name>
<dbReference type="AlphaFoldDB" id="H3AAE3"/>
<dbReference type="OMA" id="MVKAFWA"/>
<dbReference type="Ensembl" id="ENSLACT00000006668.1">
    <property type="protein sequence ID" value="ENSLACP00000006614.1"/>
    <property type="gene ID" value="ENSLACG00000005865.1"/>
</dbReference>
<evidence type="ECO:0000256" key="4">
    <source>
        <dbReference type="ARBA" id="ARBA00022621"/>
    </source>
</evidence>
<dbReference type="InterPro" id="IPR012292">
    <property type="entry name" value="Globin/Proto"/>
</dbReference>
<dbReference type="EMBL" id="AFYH01225911">
    <property type="status" value="NOT_ANNOTATED_CDS"/>
    <property type="molecule type" value="Genomic_DNA"/>
</dbReference>
<dbReference type="GO" id="GO:0004601">
    <property type="term" value="F:peroxidase activity"/>
    <property type="evidence" value="ECO:0007669"/>
    <property type="project" value="TreeGrafter"/>
</dbReference>
<keyword evidence="6" id="KW-0408">Iron</keyword>
<dbReference type="Gene3D" id="1.10.490.10">
    <property type="entry name" value="Globins"/>
    <property type="match status" value="1"/>
</dbReference>
<dbReference type="OrthoDB" id="8751793at2759"/>
<dbReference type="GO" id="GO:0031720">
    <property type="term" value="F:haptoglobin binding"/>
    <property type="evidence" value="ECO:0007669"/>
    <property type="project" value="TreeGrafter"/>
</dbReference>
<organism evidence="9 10">
    <name type="scientific">Latimeria chalumnae</name>
    <name type="common">Coelacanth</name>
    <dbReference type="NCBI Taxonomy" id="7897"/>
    <lineage>
        <taxon>Eukaryota</taxon>
        <taxon>Metazoa</taxon>
        <taxon>Chordata</taxon>
        <taxon>Craniata</taxon>
        <taxon>Vertebrata</taxon>
        <taxon>Euteleostomi</taxon>
        <taxon>Coelacanthiformes</taxon>
        <taxon>Coelacanthidae</taxon>
        <taxon>Latimeria</taxon>
    </lineage>
</organism>
<protein>
    <recommendedName>
        <fullName evidence="8">Globin domain-containing protein</fullName>
    </recommendedName>
</protein>
<dbReference type="GO" id="GO:0031838">
    <property type="term" value="C:haptoglobin-hemoglobin complex"/>
    <property type="evidence" value="ECO:0007669"/>
    <property type="project" value="TreeGrafter"/>
</dbReference>
<dbReference type="FunFam" id="1.10.490.10:FF:000002">
    <property type="entry name" value="Hemoglobin subunit alpha"/>
    <property type="match status" value="1"/>
</dbReference>
<reference evidence="9" key="2">
    <citation type="submission" date="2025-08" db="UniProtKB">
        <authorList>
            <consortium name="Ensembl"/>
        </authorList>
    </citation>
    <scope>IDENTIFICATION</scope>
</reference>